<accession>A0A380TGT9</accession>
<reference evidence="2" key="1">
    <citation type="submission" date="2018-07" db="EMBL/GenBank/DDBJ databases">
        <authorList>
            <person name="Quirk P.G."/>
            <person name="Krulwich T.A."/>
        </authorList>
    </citation>
    <scope>NUCLEOTIDE SEQUENCE</scope>
</reference>
<dbReference type="EMBL" id="UIDG01000279">
    <property type="protein sequence ID" value="SUS06941.1"/>
    <property type="molecule type" value="Genomic_DNA"/>
</dbReference>
<name>A0A380TGT9_9ZZZZ</name>
<keyword evidence="1" id="KW-0812">Transmembrane</keyword>
<sequence>METQQDSKEKPIFGAAEIGALAHLYRGEMYQSKIWRGRLDTTTNWAVVITGIALSATFTDVNASPMPILLVSWVVVAFLLFEARRYLFYDVFRVRVRVMEINFYGPLLRGEGVRVDNGWNDVLAEDYTDLRFHISLLEAVGRRLRRTYGWIFAAQLGCYLAKILVHPVAATSLADLTERAAIGPISGELALAFGFLFHATWATIAVATLRSQKAVGLPHKRVGPDVILAFAEAPRPNGRR</sequence>
<dbReference type="Pfam" id="PF10028">
    <property type="entry name" value="DUF2270"/>
    <property type="match status" value="1"/>
</dbReference>
<protein>
    <submittedName>
        <fullName evidence="2">Membrane protein</fullName>
    </submittedName>
</protein>
<feature type="transmembrane region" description="Helical" evidence="1">
    <location>
        <begin position="189"/>
        <end position="209"/>
    </location>
</feature>
<keyword evidence="1" id="KW-1133">Transmembrane helix</keyword>
<dbReference type="PIRSF" id="PIRSF015000">
    <property type="entry name" value="UCP01500"/>
    <property type="match status" value="1"/>
</dbReference>
<evidence type="ECO:0000313" key="2">
    <source>
        <dbReference type="EMBL" id="SUS06941.1"/>
    </source>
</evidence>
<dbReference type="AlphaFoldDB" id="A0A380TGT9"/>
<gene>
    <name evidence="2" type="ORF">DF3PB_350016</name>
</gene>
<evidence type="ECO:0000256" key="1">
    <source>
        <dbReference type="SAM" id="Phobius"/>
    </source>
</evidence>
<organism evidence="2">
    <name type="scientific">metagenome</name>
    <dbReference type="NCBI Taxonomy" id="256318"/>
    <lineage>
        <taxon>unclassified sequences</taxon>
        <taxon>metagenomes</taxon>
    </lineage>
</organism>
<dbReference type="InterPro" id="IPR014470">
    <property type="entry name" value="UCP01500"/>
</dbReference>
<keyword evidence="1" id="KW-0472">Membrane</keyword>
<feature type="transmembrane region" description="Helical" evidence="1">
    <location>
        <begin position="42"/>
        <end position="59"/>
    </location>
</feature>
<proteinExistence type="predicted"/>
<feature type="transmembrane region" description="Helical" evidence="1">
    <location>
        <begin position="65"/>
        <end position="83"/>
    </location>
</feature>
<feature type="transmembrane region" description="Helical" evidence="1">
    <location>
        <begin position="148"/>
        <end position="169"/>
    </location>
</feature>